<dbReference type="PANTHER" id="PTHR30287">
    <property type="entry name" value="MEMBRANE COMPONENT OF PREDICTED ABC SUPERFAMILY METABOLITE UPTAKE TRANSPORTER"/>
    <property type="match status" value="1"/>
</dbReference>
<name>A0ABW4BK30_9LACO</name>
<feature type="domain" description="ABC3 transporter permease C-terminal" evidence="8">
    <location>
        <begin position="332"/>
        <end position="448"/>
    </location>
</feature>
<evidence type="ECO:0000256" key="3">
    <source>
        <dbReference type="ARBA" id="ARBA00022692"/>
    </source>
</evidence>
<comment type="caution">
    <text evidence="9">The sequence shown here is derived from an EMBL/GenBank/DDBJ whole genome shotgun (WGS) entry which is preliminary data.</text>
</comment>
<evidence type="ECO:0000256" key="6">
    <source>
        <dbReference type="SAM" id="Coils"/>
    </source>
</evidence>
<keyword evidence="3 7" id="KW-0812">Transmembrane</keyword>
<feature type="coiled-coil region" evidence="6">
    <location>
        <begin position="252"/>
        <end position="304"/>
    </location>
</feature>
<dbReference type="InterPro" id="IPR003838">
    <property type="entry name" value="ABC3_permease_C"/>
</dbReference>
<reference evidence="10" key="1">
    <citation type="journal article" date="2019" name="Int. J. Syst. Evol. Microbiol.">
        <title>The Global Catalogue of Microorganisms (GCM) 10K type strain sequencing project: providing services to taxonomists for standard genome sequencing and annotation.</title>
        <authorList>
            <consortium name="The Broad Institute Genomics Platform"/>
            <consortium name="The Broad Institute Genome Sequencing Center for Infectious Disease"/>
            <person name="Wu L."/>
            <person name="Ma J."/>
        </authorList>
    </citation>
    <scope>NUCLEOTIDE SEQUENCE [LARGE SCALE GENOMIC DNA]</scope>
    <source>
        <strain evidence="10">CCM 8937</strain>
    </source>
</reference>
<comment type="subcellular location">
    <subcellularLocation>
        <location evidence="1">Cell membrane</location>
        <topology evidence="1">Multi-pass membrane protein</topology>
    </subcellularLocation>
</comment>
<evidence type="ECO:0000256" key="4">
    <source>
        <dbReference type="ARBA" id="ARBA00022989"/>
    </source>
</evidence>
<feature type="transmembrane region" description="Helical" evidence="7">
    <location>
        <begin position="327"/>
        <end position="348"/>
    </location>
</feature>
<feature type="transmembrane region" description="Helical" evidence="7">
    <location>
        <begin position="499"/>
        <end position="519"/>
    </location>
</feature>
<keyword evidence="4 7" id="KW-1133">Transmembrane helix</keyword>
<feature type="transmembrane region" description="Helical" evidence="7">
    <location>
        <begin position="810"/>
        <end position="834"/>
    </location>
</feature>
<evidence type="ECO:0000259" key="8">
    <source>
        <dbReference type="Pfam" id="PF02687"/>
    </source>
</evidence>
<dbReference type="PANTHER" id="PTHR30287:SF1">
    <property type="entry name" value="INNER MEMBRANE PROTEIN"/>
    <property type="match status" value="1"/>
</dbReference>
<feature type="transmembrane region" description="Helical" evidence="7">
    <location>
        <begin position="775"/>
        <end position="798"/>
    </location>
</feature>
<feature type="domain" description="ABC3 transporter permease C-terminal" evidence="8">
    <location>
        <begin position="726"/>
        <end position="842"/>
    </location>
</feature>
<dbReference type="InterPro" id="IPR038766">
    <property type="entry name" value="Membrane_comp_ABC_pdt"/>
</dbReference>
<keyword evidence="2" id="KW-1003">Cell membrane</keyword>
<evidence type="ECO:0000256" key="7">
    <source>
        <dbReference type="SAM" id="Phobius"/>
    </source>
</evidence>
<evidence type="ECO:0000256" key="2">
    <source>
        <dbReference type="ARBA" id="ARBA00022475"/>
    </source>
</evidence>
<dbReference type="EMBL" id="JBHTOH010000007">
    <property type="protein sequence ID" value="MFD1410111.1"/>
    <property type="molecule type" value="Genomic_DNA"/>
</dbReference>
<dbReference type="Proteomes" id="UP001597191">
    <property type="component" value="Unassembled WGS sequence"/>
</dbReference>
<evidence type="ECO:0000313" key="9">
    <source>
        <dbReference type="EMBL" id="MFD1410111.1"/>
    </source>
</evidence>
<evidence type="ECO:0000256" key="1">
    <source>
        <dbReference type="ARBA" id="ARBA00004651"/>
    </source>
</evidence>
<sequence>MKQKLQFKRLWRQIQTNLGRFWAIVLIILLGVLLFVGIKSSGPDLYHHAEVYLQQQQASDVQLVSTTGFTTQDVQKLRRQAQLQVESGQALTALTAKNNQTVALLSLPKKLNQLRLTQGRLPAQPQEVVLDTEAKQAGYRLGQTYRLQKTTGLARQSFKIVGFVDSPLYLNKTSRGTTTVGDGTINHFAYIQTTNFTTKVATRVYLRFPELASLNPFKTTYQTKVQHRLSELKPVLKTLQEQRTADLQATGLAKITQQQDQLTTAKKQLQQLPAAQAAAPLAELTQQEQQLIQATKQVKQQAQTTYYQTTWHDDSGFSTYGELAERIMAIANVFPMFFLLIAILVTFTTMTRMVEEDRNQIGALKALGYTKGEISQSYWLYAIIAAILGTVFGGVLGSQTLPRIVFNMMQNQFSLPATNLVWDWSTLAIAAALALFSTLGAVLVSIQRELRAVPATLLLPRAPKAGKKILLERITPLWRRLSFNQKVSYRNLFRYKARMWMGILGIAGGTGLILTGFGIRDSIDHSGQSQFSEVLTYQAAFTFKNAQKTGQVQQILQNDAQVKQHLPVTAEIVKLQHQTKRVNEVTLYAVKDAQALAPYIHLTAPLTDQGAVLSEKTAQLLGVQTGATLQLTANDQQVVSVKVSGITRNYAGHFIYLTDRYYQQHLKTKPSPKTWLVKTQRLTSNQENNLAKKVLATKQVVNTSFLSVQQRAVDQQTQMLQLIVVIFIVLSGLLTFIVLYNLTNINVSERIRELSTIKVLGFFDREVTMYVARENILLTLMGIIIGLGFGNLLTRFILRQAETAQVIFPLAISLTGYLTAIGMTVVFTLIVMLVTHRHLRKVDMISALKAND</sequence>
<gene>
    <name evidence="9" type="ORF">ACFQ4R_00495</name>
</gene>
<keyword evidence="10" id="KW-1185">Reference proteome</keyword>
<evidence type="ECO:0000256" key="5">
    <source>
        <dbReference type="ARBA" id="ARBA00023136"/>
    </source>
</evidence>
<evidence type="ECO:0000313" key="10">
    <source>
        <dbReference type="Proteomes" id="UP001597191"/>
    </source>
</evidence>
<accession>A0ABW4BK30</accession>
<keyword evidence="5 7" id="KW-0472">Membrane</keyword>
<feature type="transmembrane region" description="Helical" evidence="7">
    <location>
        <begin position="421"/>
        <end position="444"/>
    </location>
</feature>
<protein>
    <submittedName>
        <fullName evidence="9">ABC transporter permease</fullName>
    </submittedName>
</protein>
<keyword evidence="6" id="KW-0175">Coiled coil</keyword>
<feature type="transmembrane region" description="Helical" evidence="7">
    <location>
        <begin position="378"/>
        <end position="401"/>
    </location>
</feature>
<feature type="transmembrane region" description="Helical" evidence="7">
    <location>
        <begin position="719"/>
        <end position="742"/>
    </location>
</feature>
<feature type="transmembrane region" description="Helical" evidence="7">
    <location>
        <begin position="21"/>
        <end position="38"/>
    </location>
</feature>
<organism evidence="9 10">
    <name type="scientific">Lapidilactobacillus gannanensis</name>
    <dbReference type="NCBI Taxonomy" id="2486002"/>
    <lineage>
        <taxon>Bacteria</taxon>
        <taxon>Bacillati</taxon>
        <taxon>Bacillota</taxon>
        <taxon>Bacilli</taxon>
        <taxon>Lactobacillales</taxon>
        <taxon>Lactobacillaceae</taxon>
        <taxon>Lapidilactobacillus</taxon>
    </lineage>
</organism>
<dbReference type="RefSeq" id="WP_125650970.1">
    <property type="nucleotide sequence ID" value="NZ_JBHTOH010000007.1"/>
</dbReference>
<dbReference type="Pfam" id="PF02687">
    <property type="entry name" value="FtsX"/>
    <property type="match status" value="2"/>
</dbReference>
<proteinExistence type="predicted"/>